<organism evidence="6">
    <name type="scientific">viral metagenome</name>
    <dbReference type="NCBI Taxonomy" id="1070528"/>
    <lineage>
        <taxon>unclassified sequences</taxon>
        <taxon>metagenomes</taxon>
        <taxon>organismal metagenomes</taxon>
    </lineage>
</organism>
<evidence type="ECO:0000256" key="3">
    <source>
        <dbReference type="ARBA" id="ARBA00022989"/>
    </source>
</evidence>
<sequence length="355" mass="39956">MRLFFIVHLLWGFSSIISIASLKINYNHKRDLRLGNGKENNSLSEKSSKNISFKNKLKEFRRLIRPKSILPTVFLCGAGGFIMNPSIYNLIHSKKFITSTVSTILILSSSMVINDIYDVKIDRINNPGRPIASGRVKIYEAILLYVLLIGSAESLSLRFLPTMQQLIINFIIFLTGIYTPFLKRVPLFKNIACAWIVSLTLFFSGTTSSQNLIVIENKNFGILSIAMSLVFYGSLSNEILLDIRDYDGDKANKICTIPVIFGKKFSLLCASIITNLNIMSNSLALMYITDSVFGLLLAVICSPISFNLFKLKNNDYSENEISKVVDETNTPLFLMLLYLCAISLLRNSSKITFFI</sequence>
<dbReference type="GO" id="GO:0016020">
    <property type="term" value="C:membrane"/>
    <property type="evidence" value="ECO:0007669"/>
    <property type="project" value="UniProtKB-SubCell"/>
</dbReference>
<proteinExistence type="predicted"/>
<keyword evidence="4 5" id="KW-0472">Membrane</keyword>
<keyword evidence="2 5" id="KW-0812">Transmembrane</keyword>
<feature type="transmembrane region" description="Helical" evidence="5">
    <location>
        <begin position="163"/>
        <end position="181"/>
    </location>
</feature>
<dbReference type="Pfam" id="PF01040">
    <property type="entry name" value="UbiA"/>
    <property type="match status" value="1"/>
</dbReference>
<reference evidence="6" key="1">
    <citation type="journal article" date="2020" name="Nature">
        <title>Giant virus diversity and host interactions through global metagenomics.</title>
        <authorList>
            <person name="Schulz F."/>
            <person name="Roux S."/>
            <person name="Paez-Espino D."/>
            <person name="Jungbluth S."/>
            <person name="Walsh D.A."/>
            <person name="Denef V.J."/>
            <person name="McMahon K.D."/>
            <person name="Konstantinidis K.T."/>
            <person name="Eloe-Fadrosh E.A."/>
            <person name="Kyrpides N.C."/>
            <person name="Woyke T."/>
        </authorList>
    </citation>
    <scope>NUCLEOTIDE SEQUENCE</scope>
    <source>
        <strain evidence="6">GVMAG-M-3300023184-165</strain>
    </source>
</reference>
<name>A0A6C0HQZ1_9ZZZZ</name>
<protein>
    <recommendedName>
        <fullName evidence="7">UbiA prenyltransferase family protein</fullName>
    </recommendedName>
</protein>
<feature type="transmembrane region" description="Helical" evidence="5">
    <location>
        <begin position="97"/>
        <end position="117"/>
    </location>
</feature>
<evidence type="ECO:0000256" key="4">
    <source>
        <dbReference type="ARBA" id="ARBA00023136"/>
    </source>
</evidence>
<dbReference type="EMBL" id="MN740004">
    <property type="protein sequence ID" value="QHT82844.1"/>
    <property type="molecule type" value="Genomic_DNA"/>
</dbReference>
<dbReference type="InterPro" id="IPR000537">
    <property type="entry name" value="UbiA_prenyltransferase"/>
</dbReference>
<dbReference type="AlphaFoldDB" id="A0A6C0HQZ1"/>
<feature type="transmembrane region" description="Helical" evidence="5">
    <location>
        <begin position="220"/>
        <end position="241"/>
    </location>
</feature>
<feature type="transmembrane region" description="Helical" evidence="5">
    <location>
        <begin position="193"/>
        <end position="214"/>
    </location>
</feature>
<evidence type="ECO:0008006" key="7">
    <source>
        <dbReference type="Google" id="ProtNLM"/>
    </source>
</evidence>
<dbReference type="InterPro" id="IPR044878">
    <property type="entry name" value="UbiA_sf"/>
</dbReference>
<dbReference type="Gene3D" id="1.10.357.140">
    <property type="entry name" value="UbiA prenyltransferase"/>
    <property type="match status" value="1"/>
</dbReference>
<accession>A0A6C0HQZ1</accession>
<feature type="transmembrane region" description="Helical" evidence="5">
    <location>
        <begin position="6"/>
        <end position="26"/>
    </location>
</feature>
<keyword evidence="3 5" id="KW-1133">Transmembrane helix</keyword>
<dbReference type="PANTHER" id="PTHR42723">
    <property type="entry name" value="CHLOROPHYLL SYNTHASE"/>
    <property type="match status" value="1"/>
</dbReference>
<evidence type="ECO:0000256" key="1">
    <source>
        <dbReference type="ARBA" id="ARBA00004141"/>
    </source>
</evidence>
<comment type="subcellular location">
    <subcellularLocation>
        <location evidence="1">Membrane</location>
        <topology evidence="1">Multi-pass membrane protein</topology>
    </subcellularLocation>
</comment>
<evidence type="ECO:0000313" key="6">
    <source>
        <dbReference type="EMBL" id="QHT82844.1"/>
    </source>
</evidence>
<feature type="transmembrane region" description="Helical" evidence="5">
    <location>
        <begin position="138"/>
        <end position="157"/>
    </location>
</feature>
<feature type="transmembrane region" description="Helical" evidence="5">
    <location>
        <begin position="284"/>
        <end position="309"/>
    </location>
</feature>
<feature type="transmembrane region" description="Helical" evidence="5">
    <location>
        <begin position="68"/>
        <end position="91"/>
    </location>
</feature>
<dbReference type="PANTHER" id="PTHR42723:SF1">
    <property type="entry name" value="CHLOROPHYLL SYNTHASE, CHLOROPLASTIC"/>
    <property type="match status" value="1"/>
</dbReference>
<evidence type="ECO:0000256" key="5">
    <source>
        <dbReference type="SAM" id="Phobius"/>
    </source>
</evidence>
<dbReference type="InterPro" id="IPR050475">
    <property type="entry name" value="Prenyltransferase_related"/>
</dbReference>
<evidence type="ECO:0000256" key="2">
    <source>
        <dbReference type="ARBA" id="ARBA00022692"/>
    </source>
</evidence>
<dbReference type="GO" id="GO:0016765">
    <property type="term" value="F:transferase activity, transferring alkyl or aryl (other than methyl) groups"/>
    <property type="evidence" value="ECO:0007669"/>
    <property type="project" value="InterPro"/>
</dbReference>